<protein>
    <submittedName>
        <fullName evidence="4">TXND-like protein</fullName>
    </submittedName>
</protein>
<sequence>MTAVHLKQILSSCFLCFYLIGSVQSVVQQLGSGEFNEFLRNNQLTLVLFKIVKRFMTDDTLAAQLGASDYPSLVYFRGAYPALYHGGLQSEEDIPDLVEWLQSAATIATQDLHESSFEHLTQASSGATTGDWFVLFFQPDSEESMRILPSWECAAIRQKHRMNFAKVDIDLNKKLGARFQITKCPTGILFRQGKMYMYEPEKWDSDSIVAFVEGWYKNVKAKPVLIEPTTFDVLTESIAMFIKDKVEGENTSWMFVAMAIGACCLVVAMVICVFRKPAQTRSKFE</sequence>
<gene>
    <name evidence="4" type="ORF">MAR_030598</name>
</gene>
<evidence type="ECO:0000259" key="3">
    <source>
        <dbReference type="Pfam" id="PF00085"/>
    </source>
</evidence>
<dbReference type="SUPFAM" id="SSF52833">
    <property type="entry name" value="Thioredoxin-like"/>
    <property type="match status" value="2"/>
</dbReference>
<evidence type="ECO:0000313" key="5">
    <source>
        <dbReference type="Proteomes" id="UP001164746"/>
    </source>
</evidence>
<organism evidence="4 5">
    <name type="scientific">Mya arenaria</name>
    <name type="common">Soft-shell clam</name>
    <dbReference type="NCBI Taxonomy" id="6604"/>
    <lineage>
        <taxon>Eukaryota</taxon>
        <taxon>Metazoa</taxon>
        <taxon>Spiralia</taxon>
        <taxon>Lophotrochozoa</taxon>
        <taxon>Mollusca</taxon>
        <taxon>Bivalvia</taxon>
        <taxon>Autobranchia</taxon>
        <taxon>Heteroconchia</taxon>
        <taxon>Euheterodonta</taxon>
        <taxon>Imparidentia</taxon>
        <taxon>Neoheterodontei</taxon>
        <taxon>Myida</taxon>
        <taxon>Myoidea</taxon>
        <taxon>Myidae</taxon>
        <taxon>Mya</taxon>
    </lineage>
</organism>
<dbReference type="Gene3D" id="3.40.30.10">
    <property type="entry name" value="Glutaredoxin"/>
    <property type="match status" value="1"/>
</dbReference>
<feature type="chain" id="PRO_5045897610" evidence="2">
    <location>
        <begin position="26"/>
        <end position="285"/>
    </location>
</feature>
<feature type="domain" description="Thioredoxin" evidence="3">
    <location>
        <begin position="132"/>
        <end position="212"/>
    </location>
</feature>
<feature type="transmembrane region" description="Helical" evidence="1">
    <location>
        <begin position="253"/>
        <end position="274"/>
    </location>
</feature>
<keyword evidence="1" id="KW-0472">Membrane</keyword>
<keyword evidence="5" id="KW-1185">Reference proteome</keyword>
<dbReference type="InterPro" id="IPR036249">
    <property type="entry name" value="Thioredoxin-like_sf"/>
</dbReference>
<keyword evidence="2" id="KW-0732">Signal</keyword>
<dbReference type="EMBL" id="CP111021">
    <property type="protein sequence ID" value="WAR16004.1"/>
    <property type="molecule type" value="Genomic_DNA"/>
</dbReference>
<evidence type="ECO:0000256" key="2">
    <source>
        <dbReference type="SAM" id="SignalP"/>
    </source>
</evidence>
<evidence type="ECO:0000256" key="1">
    <source>
        <dbReference type="SAM" id="Phobius"/>
    </source>
</evidence>
<dbReference type="Pfam" id="PF00085">
    <property type="entry name" value="Thioredoxin"/>
    <property type="match status" value="1"/>
</dbReference>
<dbReference type="PANTHER" id="PTHR19991:SF2">
    <property type="entry name" value="GH08893P"/>
    <property type="match status" value="1"/>
</dbReference>
<dbReference type="PANTHER" id="PTHR19991">
    <property type="entry name" value="L 2 01289"/>
    <property type="match status" value="1"/>
</dbReference>
<keyword evidence="1" id="KW-0812">Transmembrane</keyword>
<reference evidence="4" key="1">
    <citation type="submission" date="2022-11" db="EMBL/GenBank/DDBJ databases">
        <title>Centuries of genome instability and evolution in soft-shell clam transmissible cancer (bioRxiv).</title>
        <authorList>
            <person name="Hart S.F.M."/>
            <person name="Yonemitsu M.A."/>
            <person name="Giersch R.M."/>
            <person name="Beal B.F."/>
            <person name="Arriagada G."/>
            <person name="Davis B.W."/>
            <person name="Ostrander E.A."/>
            <person name="Goff S.P."/>
            <person name="Metzger M.J."/>
        </authorList>
    </citation>
    <scope>NUCLEOTIDE SEQUENCE</scope>
    <source>
        <strain evidence="4">MELC-2E11</strain>
        <tissue evidence="4">Siphon/mantle</tissue>
    </source>
</reference>
<evidence type="ECO:0000313" key="4">
    <source>
        <dbReference type="EMBL" id="WAR16004.1"/>
    </source>
</evidence>
<dbReference type="CDD" id="cd02961">
    <property type="entry name" value="PDI_a_family"/>
    <property type="match status" value="1"/>
</dbReference>
<proteinExistence type="predicted"/>
<keyword evidence="1" id="KW-1133">Transmembrane helix</keyword>
<feature type="signal peptide" evidence="2">
    <location>
        <begin position="1"/>
        <end position="25"/>
    </location>
</feature>
<dbReference type="Proteomes" id="UP001164746">
    <property type="component" value="Chromosome 10"/>
</dbReference>
<dbReference type="InterPro" id="IPR013766">
    <property type="entry name" value="Thioredoxin_domain"/>
</dbReference>
<name>A0ABY7F3P3_MYAAR</name>
<accession>A0ABY7F3P3</accession>